<dbReference type="InterPro" id="IPR003593">
    <property type="entry name" value="AAA+_ATPase"/>
</dbReference>
<dbReference type="AlphaFoldDB" id="A0A1N7JHM9"/>
<dbReference type="Pfam" id="PF00005">
    <property type="entry name" value="ABC_tran"/>
    <property type="match status" value="1"/>
</dbReference>
<evidence type="ECO:0000256" key="7">
    <source>
        <dbReference type="SAM" id="MobiDB-lite"/>
    </source>
</evidence>
<accession>A0A1N7JHM9</accession>
<dbReference type="GO" id="GO:0017004">
    <property type="term" value="P:cytochrome complex assembly"/>
    <property type="evidence" value="ECO:0007669"/>
    <property type="project" value="UniProtKB-KW"/>
</dbReference>
<dbReference type="GO" id="GO:0005524">
    <property type="term" value="F:ATP binding"/>
    <property type="evidence" value="ECO:0007669"/>
    <property type="project" value="UniProtKB-KW"/>
</dbReference>
<reference evidence="9 10" key="1">
    <citation type="submission" date="2017-01" db="EMBL/GenBank/DDBJ databases">
        <authorList>
            <person name="Mah S.A."/>
            <person name="Swanson W.J."/>
            <person name="Moy G.W."/>
            <person name="Vacquier V.D."/>
        </authorList>
    </citation>
    <scope>NUCLEOTIDE SEQUENCE [LARGE SCALE GENOMIC DNA]</scope>
    <source>
        <strain evidence="9 10">DSM 11589</strain>
    </source>
</reference>
<dbReference type="InterPro" id="IPR005895">
    <property type="entry name" value="ABC_transptr_haem_export_CcmA"/>
</dbReference>
<keyword evidence="4" id="KW-0067">ATP-binding</keyword>
<evidence type="ECO:0000256" key="2">
    <source>
        <dbReference type="ARBA" id="ARBA00022741"/>
    </source>
</evidence>
<evidence type="ECO:0000256" key="6">
    <source>
        <dbReference type="ARBA" id="ARBA00023136"/>
    </source>
</evidence>
<evidence type="ECO:0000259" key="8">
    <source>
        <dbReference type="PROSITE" id="PS50893"/>
    </source>
</evidence>
<name>A0A1N7JHM9_9PROT</name>
<proteinExistence type="predicted"/>
<organism evidence="9 10">
    <name type="scientific">Insolitispirillum peregrinum</name>
    <dbReference type="NCBI Taxonomy" id="80876"/>
    <lineage>
        <taxon>Bacteria</taxon>
        <taxon>Pseudomonadati</taxon>
        <taxon>Pseudomonadota</taxon>
        <taxon>Alphaproteobacteria</taxon>
        <taxon>Rhodospirillales</taxon>
        <taxon>Novispirillaceae</taxon>
        <taxon>Insolitispirillum</taxon>
    </lineage>
</organism>
<dbReference type="InterPro" id="IPR017871">
    <property type="entry name" value="ABC_transporter-like_CS"/>
</dbReference>
<protein>
    <submittedName>
        <fullName evidence="9">Heme exporter protein A</fullName>
    </submittedName>
</protein>
<feature type="domain" description="ABC transporter" evidence="8">
    <location>
        <begin position="26"/>
        <end position="252"/>
    </location>
</feature>
<dbReference type="PROSITE" id="PS00211">
    <property type="entry name" value="ABC_TRANSPORTER_1"/>
    <property type="match status" value="1"/>
</dbReference>
<dbReference type="InterPro" id="IPR003439">
    <property type="entry name" value="ABC_transporter-like_ATP-bd"/>
</dbReference>
<evidence type="ECO:0000256" key="4">
    <source>
        <dbReference type="ARBA" id="ARBA00022840"/>
    </source>
</evidence>
<dbReference type="GO" id="GO:0022857">
    <property type="term" value="F:transmembrane transporter activity"/>
    <property type="evidence" value="ECO:0007669"/>
    <property type="project" value="InterPro"/>
</dbReference>
<evidence type="ECO:0000313" key="9">
    <source>
        <dbReference type="EMBL" id="SIS48827.1"/>
    </source>
</evidence>
<gene>
    <name evidence="9" type="ORF">SAMN05421779_102281</name>
</gene>
<keyword evidence="10" id="KW-1185">Reference proteome</keyword>
<evidence type="ECO:0000256" key="5">
    <source>
        <dbReference type="ARBA" id="ARBA00022967"/>
    </source>
</evidence>
<dbReference type="Gene3D" id="3.40.50.300">
    <property type="entry name" value="P-loop containing nucleotide triphosphate hydrolases"/>
    <property type="match status" value="1"/>
</dbReference>
<keyword evidence="2" id="KW-0547">Nucleotide-binding</keyword>
<dbReference type="Proteomes" id="UP000185678">
    <property type="component" value="Unassembled WGS sequence"/>
</dbReference>
<evidence type="ECO:0000313" key="10">
    <source>
        <dbReference type="Proteomes" id="UP000185678"/>
    </source>
</evidence>
<keyword evidence="6" id="KW-0472">Membrane</keyword>
<sequence length="252" mass="26902">MSTQPIEPPVEAAAPPSAPSPSAPLFAGQGLGCIRGDRVVFRGLNFACQPGDALLLLGRNGSGKSSFLRVMAALVAPAAGHLLWQGQPVQDDREAHGLRTRYLGHADAIKPVLTVAENVSFWVRLWAPEVADVEAAVHQALELFDMGRLADVPGRFLSAGQKRRVNLARLFAAPGQVWLLDEPTTALDKASIAVLEDQIAAHRARGGIVALSTHTDVVLPGARAFHMEDFSPHREGLAENDDDDSAFGWTEG</sequence>
<dbReference type="NCBIfam" id="TIGR01189">
    <property type="entry name" value="ccmA"/>
    <property type="match status" value="1"/>
</dbReference>
<dbReference type="NCBIfam" id="NF010061">
    <property type="entry name" value="PRK13538.1"/>
    <property type="match status" value="1"/>
</dbReference>
<feature type="region of interest" description="Disordered" evidence="7">
    <location>
        <begin position="1"/>
        <end position="21"/>
    </location>
</feature>
<dbReference type="PROSITE" id="PS50893">
    <property type="entry name" value="ABC_TRANSPORTER_2"/>
    <property type="match status" value="1"/>
</dbReference>
<dbReference type="PANTHER" id="PTHR43499:SF1">
    <property type="entry name" value="ABC TRANSPORTER I FAMILY MEMBER 1"/>
    <property type="match status" value="1"/>
</dbReference>
<dbReference type="EMBL" id="FTOA01000002">
    <property type="protein sequence ID" value="SIS48827.1"/>
    <property type="molecule type" value="Genomic_DNA"/>
</dbReference>
<dbReference type="RefSeq" id="WP_084194604.1">
    <property type="nucleotide sequence ID" value="NZ_FTOA01000002.1"/>
</dbReference>
<dbReference type="SUPFAM" id="SSF52540">
    <property type="entry name" value="P-loop containing nucleoside triphosphate hydrolases"/>
    <property type="match status" value="1"/>
</dbReference>
<dbReference type="SMART" id="SM00382">
    <property type="entry name" value="AAA"/>
    <property type="match status" value="1"/>
</dbReference>
<keyword evidence="5" id="KW-1278">Translocase</keyword>
<keyword evidence="1" id="KW-0813">Transport</keyword>
<dbReference type="InterPro" id="IPR027417">
    <property type="entry name" value="P-loop_NTPase"/>
</dbReference>
<dbReference type="OrthoDB" id="9800654at2"/>
<evidence type="ECO:0000256" key="1">
    <source>
        <dbReference type="ARBA" id="ARBA00022448"/>
    </source>
</evidence>
<keyword evidence="3" id="KW-0201">Cytochrome c-type biogenesis</keyword>
<dbReference type="GO" id="GO:0016887">
    <property type="term" value="F:ATP hydrolysis activity"/>
    <property type="evidence" value="ECO:0007669"/>
    <property type="project" value="InterPro"/>
</dbReference>
<dbReference type="PANTHER" id="PTHR43499">
    <property type="entry name" value="ABC TRANSPORTER I FAMILY MEMBER 1"/>
    <property type="match status" value="1"/>
</dbReference>
<evidence type="ECO:0000256" key="3">
    <source>
        <dbReference type="ARBA" id="ARBA00022748"/>
    </source>
</evidence>
<dbReference type="STRING" id="80876.SAMN05421779_102281"/>